<dbReference type="PANTHER" id="PTHR30121:SF11">
    <property type="entry name" value="AAA+ ATPASE DOMAIN-CONTAINING PROTEIN"/>
    <property type="match status" value="1"/>
</dbReference>
<evidence type="ECO:0000259" key="3">
    <source>
        <dbReference type="Pfam" id="PF10412"/>
    </source>
</evidence>
<dbReference type="InterPro" id="IPR058441">
    <property type="entry name" value="DUF8128"/>
</dbReference>
<dbReference type="Gene3D" id="3.40.50.300">
    <property type="entry name" value="P-loop containing nucleotide triphosphate hydrolases"/>
    <property type="match status" value="2"/>
</dbReference>
<gene>
    <name evidence="5" type="ORF">SEML1_0293</name>
</gene>
<reference evidence="5 6" key="1">
    <citation type="journal article" date="2023" name="Cell">
        <title>Genetic manipulation of Patescibacteria provides mechanistic insights into microbial dark matter and the epibiotic lifestyle.</title>
        <authorList>
            <person name="Wang Y."/>
            <person name="Gallagher L.A."/>
            <person name="Andrade P.A."/>
            <person name="Liu A."/>
            <person name="Humphreys I.R."/>
            <person name="Turkarslan S."/>
            <person name="Cutler K.J."/>
            <person name="Arrieta-Ortiz M.L."/>
            <person name="Li Y."/>
            <person name="Radey M.C."/>
            <person name="McLean J.S."/>
            <person name="Cong Q."/>
            <person name="Baker D."/>
            <person name="Baliga N.S."/>
            <person name="Peterson S.B."/>
            <person name="Mougous J.D."/>
        </authorList>
    </citation>
    <scope>NUCLEOTIDE SEQUENCE [LARGE SCALE GENOMIC DNA]</scope>
    <source>
        <strain evidence="5 6">ML1</strain>
    </source>
</reference>
<feature type="domain" description="DUF8128" evidence="4">
    <location>
        <begin position="51"/>
        <end position="357"/>
    </location>
</feature>
<feature type="compositionally biased region" description="Low complexity" evidence="1">
    <location>
        <begin position="830"/>
        <end position="842"/>
    </location>
</feature>
<feature type="compositionally biased region" description="Basic and acidic residues" evidence="1">
    <location>
        <begin position="820"/>
        <end position="829"/>
    </location>
</feature>
<evidence type="ECO:0000313" key="5">
    <source>
        <dbReference type="EMBL" id="WIO45923.1"/>
    </source>
</evidence>
<dbReference type="CDD" id="cd01127">
    <property type="entry name" value="TrwB_TraG_TraD_VirD4"/>
    <property type="match status" value="1"/>
</dbReference>
<keyword evidence="2" id="KW-0812">Transmembrane</keyword>
<evidence type="ECO:0000259" key="4">
    <source>
        <dbReference type="Pfam" id="PF26449"/>
    </source>
</evidence>
<dbReference type="InterPro" id="IPR051162">
    <property type="entry name" value="T4SS_component"/>
</dbReference>
<evidence type="ECO:0000313" key="6">
    <source>
        <dbReference type="Proteomes" id="UP001177295"/>
    </source>
</evidence>
<proteinExistence type="predicted"/>
<evidence type="ECO:0000256" key="2">
    <source>
        <dbReference type="SAM" id="Phobius"/>
    </source>
</evidence>
<dbReference type="Proteomes" id="UP001177295">
    <property type="component" value="Chromosome"/>
</dbReference>
<feature type="domain" description="Type IV secretion system coupling protein TraD DNA-binding" evidence="3">
    <location>
        <begin position="404"/>
        <end position="716"/>
    </location>
</feature>
<organism evidence="5 6">
    <name type="scientific">Candidatus Southlakia epibionticum</name>
    <dbReference type="NCBI Taxonomy" id="3043284"/>
    <lineage>
        <taxon>Bacteria</taxon>
        <taxon>Candidatus Saccharimonadota</taxon>
        <taxon>Candidatus Saccharimonadia</taxon>
        <taxon>Candidatus Saccharimonadales</taxon>
        <taxon>Candidatus Saccharimonadaceae</taxon>
        <taxon>Candidatus Southlakia</taxon>
    </lineage>
</organism>
<sequence>MSFVLSVVSLLMQWYVWTPIVLILGYMTWRNYRSIDAVKNIESVLLMLEIPKTNDKSELAAEQMFASLHGILRDARELRANGGYQEHLSFEIASVGGRIQFYVWTPKALQSFVEGQIYAQYPQVQIHTAEEDYVTHERHHTVVYTSELSLTDREFLPIKTFQSFEVDPLAGITGTLAKLEDTDEEIWIQMLVRPVRDDWHKAADSWITSIKTGGFNLFGQGSGGRWAASLIEALWAPPEQGTGTAKELSERDKTRIAEAEKKATKLGYQVKIRVAYLGESVSDARLRMQGIVGTFKQFNSTNLNGFKMMTNDSFAKEALAKYKTRLFADRGYLMNIEEVASVFHLPHTNVETPNIVWASTKTAEPPAKLPVLTGDPAQDENISAFGMTNFRGINHQFGMLRYDRSRHVYIIGQTGAGKSGLLELFALSDIFHGQGYAIIDPHGDFAINNMRFIPGSRLKDIVYFNPADTQFPLGFNPLEVTNPEQKNNISSEVIGVLKRMFGESWGPRLEYILRYTILALLDRPETTMLDITRMLTDKKFRKETLSYCQDTVVLQFWNVEFASWTDKFQAEAIAPVLNKVGAFTANPIIRNIIGQPKSTFNIRQIMDEGKILIVNLSKGLIGEDNAGILGSFIVTKIQLAAMSRSDIPDVKDRRPFYLYVDEFQNFATDSFATILSEARKYGLNLTVANQYISQMQDTVRDAVFGNVGTMISFRVSADDSPILAKQFEPQFEPNDLLQMHNRNFIINMVINGEKAPAFSAKTLNLPTYQDDNTGRIIQWTREHYSRQRSEIEAEINERMLPPENLTVKRPGPAYTPPKTPEQRAADRAARQQAQNQTQPQPAGEVNVSKKALSPTIESSVLQIDHGRAKPSAKAAASTSSTPAKPTPSKSESESNDAAAKPKRKRTRSRRRKTPTAATSNS</sequence>
<dbReference type="Pfam" id="PF26449">
    <property type="entry name" value="DUF8128"/>
    <property type="match status" value="1"/>
</dbReference>
<protein>
    <submittedName>
        <fullName evidence="5">TrwB AAD bind domain-containing protein</fullName>
    </submittedName>
</protein>
<dbReference type="SUPFAM" id="SSF52540">
    <property type="entry name" value="P-loop containing nucleoside triphosphate hydrolases"/>
    <property type="match status" value="1"/>
</dbReference>
<keyword evidence="2" id="KW-1133">Transmembrane helix</keyword>
<keyword evidence="2" id="KW-0472">Membrane</keyword>
<dbReference type="PANTHER" id="PTHR30121">
    <property type="entry name" value="UNCHARACTERIZED PROTEIN YJGR-RELATED"/>
    <property type="match status" value="1"/>
</dbReference>
<dbReference type="EMBL" id="CP124550">
    <property type="protein sequence ID" value="WIO45923.1"/>
    <property type="molecule type" value="Genomic_DNA"/>
</dbReference>
<dbReference type="RefSeq" id="WP_376754287.1">
    <property type="nucleotide sequence ID" value="NZ_CP124550.1"/>
</dbReference>
<feature type="compositionally biased region" description="Low complexity" evidence="1">
    <location>
        <begin position="869"/>
        <end position="889"/>
    </location>
</feature>
<name>A0ABY8WU48_9BACT</name>
<accession>A0ABY8WU48</accession>
<keyword evidence="6" id="KW-1185">Reference proteome</keyword>
<evidence type="ECO:0000256" key="1">
    <source>
        <dbReference type="SAM" id="MobiDB-lite"/>
    </source>
</evidence>
<dbReference type="InterPro" id="IPR019476">
    <property type="entry name" value="T4SS_TraD_DNA-bd"/>
</dbReference>
<feature type="compositionally biased region" description="Basic residues" evidence="1">
    <location>
        <begin position="900"/>
        <end position="913"/>
    </location>
</feature>
<dbReference type="InterPro" id="IPR027417">
    <property type="entry name" value="P-loop_NTPase"/>
</dbReference>
<feature type="transmembrane region" description="Helical" evidence="2">
    <location>
        <begin position="12"/>
        <end position="29"/>
    </location>
</feature>
<dbReference type="Pfam" id="PF10412">
    <property type="entry name" value="TrwB_AAD_bind"/>
    <property type="match status" value="1"/>
</dbReference>
<feature type="region of interest" description="Disordered" evidence="1">
    <location>
        <begin position="796"/>
        <end position="921"/>
    </location>
</feature>